<name>A0ABT7HSQ9_9BACT</name>
<keyword evidence="1" id="KW-0472">Membrane</keyword>
<keyword evidence="1" id="KW-0812">Transmembrane</keyword>
<proteinExistence type="predicted"/>
<organism evidence="2 3">
    <name type="scientific">Campylobacter gastrosuis</name>
    <dbReference type="NCBI Taxonomy" id="2974576"/>
    <lineage>
        <taxon>Bacteria</taxon>
        <taxon>Pseudomonadati</taxon>
        <taxon>Campylobacterota</taxon>
        <taxon>Epsilonproteobacteria</taxon>
        <taxon>Campylobacterales</taxon>
        <taxon>Campylobacteraceae</taxon>
        <taxon>Campylobacter</taxon>
    </lineage>
</organism>
<comment type="caution">
    <text evidence="2">The sequence shown here is derived from an EMBL/GenBank/DDBJ whole genome shotgun (WGS) entry which is preliminary data.</text>
</comment>
<dbReference type="RefSeq" id="WP_284938622.1">
    <property type="nucleotide sequence ID" value="NZ_JANURM010000025.1"/>
</dbReference>
<evidence type="ECO:0008006" key="4">
    <source>
        <dbReference type="Google" id="ProtNLM"/>
    </source>
</evidence>
<dbReference type="EMBL" id="JANURM010000025">
    <property type="protein sequence ID" value="MDL0089874.1"/>
    <property type="molecule type" value="Genomic_DNA"/>
</dbReference>
<sequence length="145" mass="17256">MENEVIYKKCEVCSKKVNRLQNLFTFNFDDCIKCKNCGTKYEISNIKFCNFLSNIIETFYALFCIFFSIGFAIYIDENFDIHWLVSVFIFAFSWFLLSFICMFLEWLILLLFVAKIEILKDERINKKQKIAGSFLNKLPNVIKNK</sequence>
<accession>A0ABT7HSQ9</accession>
<evidence type="ECO:0000313" key="3">
    <source>
        <dbReference type="Proteomes" id="UP001173801"/>
    </source>
</evidence>
<protein>
    <recommendedName>
        <fullName evidence="4">DUF983 domain-containing protein</fullName>
    </recommendedName>
</protein>
<feature type="transmembrane region" description="Helical" evidence="1">
    <location>
        <begin position="55"/>
        <end position="75"/>
    </location>
</feature>
<reference evidence="2" key="2">
    <citation type="journal article" date="2023" name="Microorganisms">
        <title>Isolation and Genomic Characteristics of Cat-Borne Campylobacter felis sp. nov. and Sheep-Borne Campylobacter ovis sp. nov.</title>
        <authorList>
            <person name="Wang H."/>
            <person name="Li Y."/>
            <person name="Gu Y."/>
            <person name="Zhou G."/>
            <person name="Chen X."/>
            <person name="Zhang X."/>
            <person name="Shao Z."/>
            <person name="Zhang J."/>
            <person name="Zhang M."/>
        </authorList>
    </citation>
    <scope>NUCLEOTIDE SEQUENCE</scope>
    <source>
        <strain evidence="2">PS10</strain>
    </source>
</reference>
<evidence type="ECO:0000256" key="1">
    <source>
        <dbReference type="SAM" id="Phobius"/>
    </source>
</evidence>
<reference evidence="2" key="1">
    <citation type="submission" date="2022-08" db="EMBL/GenBank/DDBJ databases">
        <authorList>
            <person name="Wang H."/>
        </authorList>
    </citation>
    <scope>NUCLEOTIDE SEQUENCE</scope>
    <source>
        <strain evidence="2">PS10</strain>
    </source>
</reference>
<keyword evidence="1" id="KW-1133">Transmembrane helix</keyword>
<dbReference type="Proteomes" id="UP001173801">
    <property type="component" value="Unassembled WGS sequence"/>
</dbReference>
<feature type="transmembrane region" description="Helical" evidence="1">
    <location>
        <begin position="81"/>
        <end position="114"/>
    </location>
</feature>
<gene>
    <name evidence="2" type="ORF">NYG85_10955</name>
</gene>
<keyword evidence="3" id="KW-1185">Reference proteome</keyword>
<evidence type="ECO:0000313" key="2">
    <source>
        <dbReference type="EMBL" id="MDL0089874.1"/>
    </source>
</evidence>